<accession>D7L6I8</accession>
<dbReference type="Proteomes" id="UP000008694">
    <property type="component" value="Unassembled WGS sequence"/>
</dbReference>
<evidence type="ECO:0000313" key="2">
    <source>
        <dbReference type="Proteomes" id="UP000008694"/>
    </source>
</evidence>
<evidence type="ECO:0000313" key="1">
    <source>
        <dbReference type="EMBL" id="EFH58780.1"/>
    </source>
</evidence>
<dbReference type="Gramene" id="scaffold_300859.1">
    <property type="protein sequence ID" value="scaffold_300859.1"/>
    <property type="gene ID" value="scaffold_300859.1"/>
</dbReference>
<protein>
    <submittedName>
        <fullName evidence="1">Expressed protein</fullName>
    </submittedName>
</protein>
<organism evidence="2">
    <name type="scientific">Arabidopsis lyrata subsp. lyrata</name>
    <name type="common">Lyre-leaved rock-cress</name>
    <dbReference type="NCBI Taxonomy" id="81972"/>
    <lineage>
        <taxon>Eukaryota</taxon>
        <taxon>Viridiplantae</taxon>
        <taxon>Streptophyta</taxon>
        <taxon>Embryophyta</taxon>
        <taxon>Tracheophyta</taxon>
        <taxon>Spermatophyta</taxon>
        <taxon>Magnoliopsida</taxon>
        <taxon>eudicotyledons</taxon>
        <taxon>Gunneridae</taxon>
        <taxon>Pentapetalae</taxon>
        <taxon>rosids</taxon>
        <taxon>malvids</taxon>
        <taxon>Brassicales</taxon>
        <taxon>Brassicaceae</taxon>
        <taxon>Camelineae</taxon>
        <taxon>Arabidopsis</taxon>
    </lineage>
</organism>
<dbReference type="EMBL" id="GL348715">
    <property type="protein sequence ID" value="EFH58780.1"/>
    <property type="molecule type" value="Genomic_DNA"/>
</dbReference>
<name>D7L6I8_ARALL</name>
<keyword evidence="2" id="KW-1185">Reference proteome</keyword>
<sequence length="49" mass="5534">MSSSKHLFIGSRQQVGLFPIESTDTTLIPIFNPTDSFDRNYQGHDPIKP</sequence>
<proteinExistence type="predicted"/>
<gene>
    <name evidence="1" type="ORF">ARALYDRAFT_896889</name>
</gene>
<reference evidence="2" key="1">
    <citation type="journal article" date="2011" name="Nat. Genet.">
        <title>The Arabidopsis lyrata genome sequence and the basis of rapid genome size change.</title>
        <authorList>
            <person name="Hu T.T."/>
            <person name="Pattyn P."/>
            <person name="Bakker E.G."/>
            <person name="Cao J."/>
            <person name="Cheng J.-F."/>
            <person name="Clark R.M."/>
            <person name="Fahlgren N."/>
            <person name="Fawcett J.A."/>
            <person name="Grimwood J."/>
            <person name="Gundlach H."/>
            <person name="Haberer G."/>
            <person name="Hollister J.D."/>
            <person name="Ossowski S."/>
            <person name="Ottilar R.P."/>
            <person name="Salamov A.A."/>
            <person name="Schneeberger K."/>
            <person name="Spannagl M."/>
            <person name="Wang X."/>
            <person name="Yang L."/>
            <person name="Nasrallah M.E."/>
            <person name="Bergelson J."/>
            <person name="Carrington J.C."/>
            <person name="Gaut B.S."/>
            <person name="Schmutz J."/>
            <person name="Mayer K.F.X."/>
            <person name="Van de Peer Y."/>
            <person name="Grigoriev I.V."/>
            <person name="Nordborg M."/>
            <person name="Weigel D."/>
            <person name="Guo Y.-L."/>
        </authorList>
    </citation>
    <scope>NUCLEOTIDE SEQUENCE [LARGE SCALE GENOMIC DNA]</scope>
    <source>
        <strain evidence="2">cv. MN47</strain>
    </source>
</reference>
<dbReference type="HOGENOM" id="CLU_3144733_0_0_1"/>
<dbReference type="AlphaFoldDB" id="D7L6I8"/>